<dbReference type="SMART" id="SM00487">
    <property type="entry name" value="DEXDc"/>
    <property type="match status" value="1"/>
</dbReference>
<dbReference type="PROSITE" id="PS00690">
    <property type="entry name" value="DEAH_ATP_HELICASE"/>
    <property type="match status" value="1"/>
</dbReference>
<evidence type="ECO:0000256" key="4">
    <source>
        <dbReference type="ARBA" id="ARBA00022801"/>
    </source>
</evidence>
<gene>
    <name evidence="11" type="ORF">PCON_01499</name>
</gene>
<comment type="similarity">
    <text evidence="1">Belongs to the DEAD box helicase family. DEAH subfamily.</text>
</comment>
<reference evidence="11 12" key="1">
    <citation type="journal article" date="2013" name="PLoS Genet.">
        <title>The genome and development-dependent transcriptomes of Pyronema confluens: a window into fungal evolution.</title>
        <authorList>
            <person name="Traeger S."/>
            <person name="Altegoer F."/>
            <person name="Freitag M."/>
            <person name="Gabaldon T."/>
            <person name="Kempken F."/>
            <person name="Kumar A."/>
            <person name="Marcet-Houben M."/>
            <person name="Poggeler S."/>
            <person name="Stajich J.E."/>
            <person name="Nowrousian M."/>
        </authorList>
    </citation>
    <scope>NUCLEOTIDE SEQUENCE [LARGE SCALE GENOMIC DNA]</scope>
    <source>
        <strain evidence="12">CBS 100304</strain>
        <tissue evidence="11">Vegetative mycelium</tissue>
    </source>
</reference>
<evidence type="ECO:0000256" key="3">
    <source>
        <dbReference type="ARBA" id="ARBA00022741"/>
    </source>
</evidence>
<feature type="region of interest" description="Disordered" evidence="8">
    <location>
        <begin position="406"/>
        <end position="467"/>
    </location>
</feature>
<feature type="compositionally biased region" description="Basic and acidic residues" evidence="8">
    <location>
        <begin position="89"/>
        <end position="134"/>
    </location>
</feature>
<evidence type="ECO:0000259" key="10">
    <source>
        <dbReference type="PROSITE" id="PS51194"/>
    </source>
</evidence>
<dbReference type="GO" id="GO:0003725">
    <property type="term" value="F:double-stranded RNA binding"/>
    <property type="evidence" value="ECO:0007669"/>
    <property type="project" value="TreeGrafter"/>
</dbReference>
<dbReference type="PANTHER" id="PTHR18934:SF118">
    <property type="entry name" value="ATP-DEPENDENT RNA HELICASE DHX33"/>
    <property type="match status" value="1"/>
</dbReference>
<keyword evidence="6" id="KW-0067">ATP-binding</keyword>
<keyword evidence="4" id="KW-0378">Hydrolase</keyword>
<dbReference type="PROSITE" id="PS51192">
    <property type="entry name" value="HELICASE_ATP_BIND_1"/>
    <property type="match status" value="1"/>
</dbReference>
<dbReference type="GO" id="GO:0016787">
    <property type="term" value="F:hydrolase activity"/>
    <property type="evidence" value="ECO:0007669"/>
    <property type="project" value="UniProtKB-KW"/>
</dbReference>
<dbReference type="Gene3D" id="1.20.120.1080">
    <property type="match status" value="1"/>
</dbReference>
<dbReference type="eggNOG" id="KOG0922">
    <property type="taxonomic scope" value="Eukaryota"/>
</dbReference>
<dbReference type="OrthoDB" id="10253254at2759"/>
<dbReference type="GO" id="GO:1990904">
    <property type="term" value="C:ribonucleoprotein complex"/>
    <property type="evidence" value="ECO:0007669"/>
    <property type="project" value="UniProtKB-ARBA"/>
</dbReference>
<dbReference type="InterPro" id="IPR011545">
    <property type="entry name" value="DEAD/DEAH_box_helicase_dom"/>
</dbReference>
<evidence type="ECO:0000259" key="9">
    <source>
        <dbReference type="PROSITE" id="PS51192"/>
    </source>
</evidence>
<dbReference type="SMART" id="SM00847">
    <property type="entry name" value="HA2"/>
    <property type="match status" value="1"/>
</dbReference>
<dbReference type="PANTHER" id="PTHR18934">
    <property type="entry name" value="ATP-DEPENDENT RNA HELICASE"/>
    <property type="match status" value="1"/>
</dbReference>
<dbReference type="Pfam" id="PF04408">
    <property type="entry name" value="WHD_HA2"/>
    <property type="match status" value="1"/>
</dbReference>
<evidence type="ECO:0000256" key="6">
    <source>
        <dbReference type="ARBA" id="ARBA00022840"/>
    </source>
</evidence>
<dbReference type="GO" id="GO:0045943">
    <property type="term" value="P:positive regulation of transcription by RNA polymerase I"/>
    <property type="evidence" value="ECO:0007669"/>
    <property type="project" value="TreeGrafter"/>
</dbReference>
<dbReference type="EC" id="3.6.4.13" evidence="2"/>
<evidence type="ECO:0000256" key="7">
    <source>
        <dbReference type="ARBA" id="ARBA00047984"/>
    </source>
</evidence>
<feature type="region of interest" description="Disordered" evidence="8">
    <location>
        <begin position="28"/>
        <end position="157"/>
    </location>
</feature>
<evidence type="ECO:0000313" key="11">
    <source>
        <dbReference type="EMBL" id="CCX33628.1"/>
    </source>
</evidence>
<dbReference type="InterPro" id="IPR027417">
    <property type="entry name" value="P-loop_NTPase"/>
</dbReference>
<dbReference type="SUPFAM" id="SSF52540">
    <property type="entry name" value="P-loop containing nucleoside triphosphate hydrolases"/>
    <property type="match status" value="1"/>
</dbReference>
<dbReference type="FunFam" id="3.40.50.300:FF:000578">
    <property type="entry name" value="probable ATP-dependent RNA helicase DHX35"/>
    <property type="match status" value="1"/>
</dbReference>
<evidence type="ECO:0000256" key="5">
    <source>
        <dbReference type="ARBA" id="ARBA00022806"/>
    </source>
</evidence>
<dbReference type="Gene3D" id="3.40.50.300">
    <property type="entry name" value="P-loop containing nucleotide triphosphate hydrolases"/>
    <property type="match status" value="2"/>
</dbReference>
<dbReference type="InterPro" id="IPR014001">
    <property type="entry name" value="Helicase_ATP-bd"/>
</dbReference>
<keyword evidence="5 11" id="KW-0347">Helicase</keyword>
<dbReference type="GO" id="GO:0003724">
    <property type="term" value="F:RNA helicase activity"/>
    <property type="evidence" value="ECO:0007669"/>
    <property type="project" value="UniProtKB-EC"/>
</dbReference>
<feature type="compositionally biased region" description="Basic and acidic residues" evidence="8">
    <location>
        <begin position="41"/>
        <end position="82"/>
    </location>
</feature>
<dbReference type="CDD" id="cd18791">
    <property type="entry name" value="SF2_C_RHA"/>
    <property type="match status" value="1"/>
</dbReference>
<feature type="domain" description="Helicase C-terminal" evidence="10">
    <location>
        <begin position="536"/>
        <end position="709"/>
    </location>
</feature>
<comment type="catalytic activity">
    <reaction evidence="7">
        <text>ATP + H2O = ADP + phosphate + H(+)</text>
        <dbReference type="Rhea" id="RHEA:13065"/>
        <dbReference type="ChEBI" id="CHEBI:15377"/>
        <dbReference type="ChEBI" id="CHEBI:15378"/>
        <dbReference type="ChEBI" id="CHEBI:30616"/>
        <dbReference type="ChEBI" id="CHEBI:43474"/>
        <dbReference type="ChEBI" id="CHEBI:456216"/>
        <dbReference type="EC" id="3.6.4.13"/>
    </reaction>
</comment>
<feature type="compositionally biased region" description="Basic residues" evidence="8">
    <location>
        <begin position="448"/>
        <end position="457"/>
    </location>
</feature>
<dbReference type="Pfam" id="PF07717">
    <property type="entry name" value="OB_NTP_bind"/>
    <property type="match status" value="1"/>
</dbReference>
<dbReference type="GO" id="GO:0005524">
    <property type="term" value="F:ATP binding"/>
    <property type="evidence" value="ECO:0007669"/>
    <property type="project" value="UniProtKB-KW"/>
</dbReference>
<feature type="domain" description="Helicase ATP-binding" evidence="9">
    <location>
        <begin position="229"/>
        <end position="408"/>
    </location>
</feature>
<dbReference type="STRING" id="1076935.U4LNU9"/>
<protein>
    <recommendedName>
        <fullName evidence="2">RNA helicase</fullName>
        <ecNumber evidence="2">3.6.4.13</ecNumber>
    </recommendedName>
</protein>
<accession>U4LNU9</accession>
<evidence type="ECO:0000256" key="1">
    <source>
        <dbReference type="ARBA" id="ARBA00008792"/>
    </source>
</evidence>
<dbReference type="InterPro" id="IPR002464">
    <property type="entry name" value="DNA/RNA_helicase_DEAH_CS"/>
</dbReference>
<dbReference type="Pfam" id="PF21010">
    <property type="entry name" value="HA2_C"/>
    <property type="match status" value="1"/>
</dbReference>
<dbReference type="OMA" id="APVHDFV"/>
<dbReference type="CDD" id="cd17917">
    <property type="entry name" value="DEXHc_RHA-like"/>
    <property type="match status" value="1"/>
</dbReference>
<keyword evidence="3" id="KW-0547">Nucleotide-binding</keyword>
<dbReference type="InterPro" id="IPR001650">
    <property type="entry name" value="Helicase_C-like"/>
</dbReference>
<name>U4LNU9_PYROM</name>
<feature type="region of interest" description="Disordered" evidence="8">
    <location>
        <begin position="179"/>
        <end position="205"/>
    </location>
</feature>
<dbReference type="GO" id="GO:0005730">
    <property type="term" value="C:nucleolus"/>
    <property type="evidence" value="ECO:0007669"/>
    <property type="project" value="UniProtKB-ARBA"/>
</dbReference>
<evidence type="ECO:0000256" key="8">
    <source>
        <dbReference type="SAM" id="MobiDB-lite"/>
    </source>
</evidence>
<dbReference type="PROSITE" id="PS51194">
    <property type="entry name" value="HELICASE_CTER"/>
    <property type="match status" value="1"/>
</dbReference>
<dbReference type="Proteomes" id="UP000018144">
    <property type="component" value="Unassembled WGS sequence"/>
</dbReference>
<dbReference type="Pfam" id="PF00270">
    <property type="entry name" value="DEAD"/>
    <property type="match status" value="1"/>
</dbReference>
<dbReference type="Pfam" id="PF00271">
    <property type="entry name" value="Helicase_C"/>
    <property type="match status" value="1"/>
</dbReference>
<dbReference type="SMART" id="SM00490">
    <property type="entry name" value="HELICc"/>
    <property type="match status" value="1"/>
</dbReference>
<proteinExistence type="inferred from homology"/>
<dbReference type="FunFam" id="3.40.50.300:FF:000145">
    <property type="entry name" value="probable ATP-dependent RNA helicase DHX40"/>
    <property type="match status" value="1"/>
</dbReference>
<sequence>MPLFDDGLTSASTPADGKVNVFAIHSTAATSSITAEPATEPTEKPKSNRQLKEERKRAEWAKRIAEGRFDTTKPEKPAKSEEPTPASTKDSKSAADKKGKKDQGKKGEKRKATSEPPKDNEELALLRKQREEARAALGSGGPVKKMKTEEKGNKHQFPLLNGVPALKVVTATATTTAKPAAAATITNEDDGEEEQGHRKPQDGMLKAQAAKLRKQRETLPIWAHQEPLRQCLRDRDVLVMVGQTGSGKSTQIGQFFATEPWTKKRTVTTPSGKEIKVGGCIAITQPRRVAAINLAKRVAQEMGVRLGEEVGYSVRFDNKSSHKTRIKFLTDGMLLQEMLADPLLKKYSCVVVDEAHERTVGTDLAMGFLRGLVYGERRGSLKVVIMSATLGVQEMAQFFEEHRGANLLPPPEEVIEDKPEAETPEVETAEEAKEEATAGGPVDDAEGKKKKKKKKNKGGYNPEDLLKERSPVVQQIPSLDEEKPIGTIINSESSTVDVIPYFGSVALFQVPGRQYPVDIHHTAHPMQDYLEAALKTVFQIHVSEPCPGDVLVFLTGQDEIVSLQKSIEEYALTLDTKMPKVWVLPLYAALPLPQQNRVFEPTPIRTRKIILSTNIAETSITVSGVRHVIDCGKAKLKQYRPKLGLESLLITPISRSSAMQRSGRAGREAPGKCFRLFTEEDFNALKEATKPEILRTDVANAILILKARGCDDVVNFDYLSPPKLESLQKALEQLYSLGALDNKGKITNLGHQMAKLPLSPPLARVLLAAAESELDCLSEVVDVIAALNTDNLFPMLLNDEQREAMEEARKAFHRSEGDHIMLLEVVRAYESYVADKIADKKHWCEQHFVSHRAMQSLLDVRKQLRQYCSSMKGVNAETWQHKGEQISPDMAERVLKAFLKGYFHQTARAGPDGGYLTVLGHQNVTIHPASILFSQRKEAIMYFEYVFTTKPFARWCSAVQLDWVADASPMYLRGGV</sequence>
<evidence type="ECO:0000313" key="12">
    <source>
        <dbReference type="Proteomes" id="UP000018144"/>
    </source>
</evidence>
<dbReference type="AlphaFoldDB" id="U4LNU9"/>
<keyword evidence="12" id="KW-1185">Reference proteome</keyword>
<dbReference type="InterPro" id="IPR011709">
    <property type="entry name" value="DEAD-box_helicase_OB_fold"/>
</dbReference>
<dbReference type="InterPro" id="IPR007502">
    <property type="entry name" value="Helicase-assoc_dom"/>
</dbReference>
<dbReference type="EMBL" id="HF936139">
    <property type="protein sequence ID" value="CCX33628.1"/>
    <property type="molecule type" value="Genomic_DNA"/>
</dbReference>
<evidence type="ECO:0000256" key="2">
    <source>
        <dbReference type="ARBA" id="ARBA00012552"/>
    </source>
</evidence>
<dbReference type="InterPro" id="IPR048333">
    <property type="entry name" value="HA2_WH"/>
</dbReference>
<organism evidence="11 12">
    <name type="scientific">Pyronema omphalodes (strain CBS 100304)</name>
    <name type="common">Pyronema confluens</name>
    <dbReference type="NCBI Taxonomy" id="1076935"/>
    <lineage>
        <taxon>Eukaryota</taxon>
        <taxon>Fungi</taxon>
        <taxon>Dikarya</taxon>
        <taxon>Ascomycota</taxon>
        <taxon>Pezizomycotina</taxon>
        <taxon>Pezizomycetes</taxon>
        <taxon>Pezizales</taxon>
        <taxon>Pyronemataceae</taxon>
        <taxon>Pyronema</taxon>
    </lineage>
</organism>